<dbReference type="InterPro" id="IPR000160">
    <property type="entry name" value="GGDEF_dom"/>
</dbReference>
<feature type="transmembrane region" description="Helical" evidence="1">
    <location>
        <begin position="241"/>
        <end position="259"/>
    </location>
</feature>
<keyword evidence="2" id="KW-0732">Signal</keyword>
<dbReference type="InterPro" id="IPR035919">
    <property type="entry name" value="EAL_sf"/>
</dbReference>
<accession>A0ABU8SY28</accession>
<dbReference type="InterPro" id="IPR043128">
    <property type="entry name" value="Rev_trsase/Diguanyl_cyclase"/>
</dbReference>
<dbReference type="InterPro" id="IPR001633">
    <property type="entry name" value="EAL_dom"/>
</dbReference>
<organism evidence="4 5">
    <name type="scientific">Pseudoalteromonas lipolytica</name>
    <dbReference type="NCBI Taxonomy" id="570156"/>
    <lineage>
        <taxon>Bacteria</taxon>
        <taxon>Pseudomonadati</taxon>
        <taxon>Pseudomonadota</taxon>
        <taxon>Gammaproteobacteria</taxon>
        <taxon>Alteromonadales</taxon>
        <taxon>Pseudoalteromonadaceae</taxon>
        <taxon>Pseudoalteromonas</taxon>
    </lineage>
</organism>
<feature type="domain" description="EAL" evidence="3">
    <location>
        <begin position="564"/>
        <end position="817"/>
    </location>
</feature>
<dbReference type="PANTHER" id="PTHR33121:SF70">
    <property type="entry name" value="SIGNALING PROTEIN YKOW"/>
    <property type="match status" value="1"/>
</dbReference>
<evidence type="ECO:0000256" key="1">
    <source>
        <dbReference type="SAM" id="Phobius"/>
    </source>
</evidence>
<keyword evidence="5" id="KW-1185">Reference proteome</keyword>
<dbReference type="Proteomes" id="UP001377972">
    <property type="component" value="Unassembled WGS sequence"/>
</dbReference>
<feature type="chain" id="PRO_5046198479" evidence="2">
    <location>
        <begin position="32"/>
        <end position="831"/>
    </location>
</feature>
<dbReference type="SMART" id="SM00267">
    <property type="entry name" value="GGDEF"/>
    <property type="match status" value="1"/>
</dbReference>
<dbReference type="EMBL" id="JAQPZS010000021">
    <property type="protein sequence ID" value="MEJ6497943.1"/>
    <property type="molecule type" value="Genomic_DNA"/>
</dbReference>
<keyword evidence="1" id="KW-1133">Transmembrane helix</keyword>
<feature type="transmembrane region" description="Helical" evidence="1">
    <location>
        <begin position="213"/>
        <end position="235"/>
    </location>
</feature>
<dbReference type="Gene3D" id="3.20.20.450">
    <property type="entry name" value="EAL domain"/>
    <property type="match status" value="1"/>
</dbReference>
<reference evidence="4 5" key="1">
    <citation type="submission" date="2023-01" db="EMBL/GenBank/DDBJ databases">
        <title>Trichodesmium-associated heterotrophic epibiont bacteria.</title>
        <authorList>
            <person name="Cleveland C.S."/>
            <person name="Webb E.A."/>
        </authorList>
    </citation>
    <scope>NUCLEOTIDE SEQUENCE [LARGE SCALE GENOMIC DNA]</scope>
    <source>
        <strain evidence="4 5">USCH2</strain>
    </source>
</reference>
<name>A0ABU8SY28_9GAMM</name>
<dbReference type="Gene3D" id="3.30.70.270">
    <property type="match status" value="1"/>
</dbReference>
<dbReference type="PANTHER" id="PTHR33121">
    <property type="entry name" value="CYCLIC DI-GMP PHOSPHODIESTERASE PDEF"/>
    <property type="match status" value="1"/>
</dbReference>
<dbReference type="SMART" id="SM00052">
    <property type="entry name" value="EAL"/>
    <property type="match status" value="1"/>
</dbReference>
<protein>
    <submittedName>
        <fullName evidence="4">EAL domain-containing protein</fullName>
    </submittedName>
</protein>
<keyword evidence="1" id="KW-0812">Transmembrane</keyword>
<feature type="transmembrane region" description="Helical" evidence="1">
    <location>
        <begin position="178"/>
        <end position="201"/>
    </location>
</feature>
<feature type="transmembrane region" description="Helical" evidence="1">
    <location>
        <begin position="328"/>
        <end position="347"/>
    </location>
</feature>
<sequence length="831" mass="93838">MHFIGKLIHQVIKNLLVLLGCVLLHSASINAASNNLPVWVLDSEQPLAKLSQTLEVSLQNAEPLNALENNTVRLAAQTSYWLIIDLQQLPENKNYVVYLSEPNLTWAKFYLLDENYQSTNDQRLASLESLSNVRPHWLIEHSQGARWALVNFVHKRSLTLELGVETAKSFEVDLHQTILSYGAILGGLILCMFVCGVYFFVSQRTKYLVLNAYFILVTIGFLIDNGLINYLIGGFNWESKWPVNEFALCFVSYFLYHFLAIHTYTAKFKKAWQAMMLCLFSAALLSSLLPHFNRQWLFIVSCLGFLCFASVIFYSLIKRKGNRTHLRIFMLLIIVIQALSLFLWNGFGIGYHGIHNTILLLTSLAICSVLLLKDRQQISAFSYSMLHDADTKLPNKQFLLAQMMKKVSQKQHFSVLLFKPHVLSNARSTFGFEQANICINEKLSILNIQMQTMNTLKLEVQATRSTWLAHIDDSTFGCLILGELELSHIEQFACMIHGVFEEGLTHEEINLVDRVDIGVAYYPMHGNTAKQILQCAIQAMTEKRLQGERWRMFDSESARLSEQRLSIAAALKIAIDENQLSLHFQPQICLKTGKVVGCEALLRWTHPIFGIVSPEIFIPIAESAGVINQLTEWVVEKGVEWQAKFCKLIPDHVISINISAKDLLNKNLPVLLITILNEQNVAAESVMLELTESATLEESKKIKAMLDDYRLIGLKLAIDDFGTGYSSLAYLSQLGFDEVKIDKQFVLNLPFSVNDQSICKATCDIATTLGAHVVAEGIEDEQSLAMLQSYGCQFGQGYYFSKPLAADDYLDWISKVQKLDLNLDATANLAD</sequence>
<feature type="transmembrane region" description="Helical" evidence="1">
    <location>
        <begin position="271"/>
        <end position="289"/>
    </location>
</feature>
<comment type="caution">
    <text evidence="4">The sequence shown here is derived from an EMBL/GenBank/DDBJ whole genome shotgun (WGS) entry which is preliminary data.</text>
</comment>
<proteinExistence type="predicted"/>
<dbReference type="PROSITE" id="PS50883">
    <property type="entry name" value="EAL"/>
    <property type="match status" value="1"/>
</dbReference>
<evidence type="ECO:0000259" key="3">
    <source>
        <dbReference type="PROSITE" id="PS50883"/>
    </source>
</evidence>
<evidence type="ECO:0000313" key="4">
    <source>
        <dbReference type="EMBL" id="MEJ6497943.1"/>
    </source>
</evidence>
<feature type="signal peptide" evidence="2">
    <location>
        <begin position="1"/>
        <end position="31"/>
    </location>
</feature>
<dbReference type="InterPro" id="IPR050706">
    <property type="entry name" value="Cyclic-di-GMP_PDE-like"/>
</dbReference>
<evidence type="ECO:0000313" key="5">
    <source>
        <dbReference type="Proteomes" id="UP001377972"/>
    </source>
</evidence>
<evidence type="ECO:0000256" key="2">
    <source>
        <dbReference type="SAM" id="SignalP"/>
    </source>
</evidence>
<dbReference type="SUPFAM" id="SSF141868">
    <property type="entry name" value="EAL domain-like"/>
    <property type="match status" value="1"/>
</dbReference>
<feature type="transmembrane region" description="Helical" evidence="1">
    <location>
        <begin position="295"/>
        <end position="316"/>
    </location>
</feature>
<dbReference type="CDD" id="cd01948">
    <property type="entry name" value="EAL"/>
    <property type="match status" value="1"/>
</dbReference>
<dbReference type="SUPFAM" id="SSF55073">
    <property type="entry name" value="Nucleotide cyclase"/>
    <property type="match status" value="1"/>
</dbReference>
<dbReference type="InterPro" id="IPR029787">
    <property type="entry name" value="Nucleotide_cyclase"/>
</dbReference>
<keyword evidence="1" id="KW-0472">Membrane</keyword>
<gene>
    <name evidence="4" type="ORF">PQI24_18020</name>
</gene>
<dbReference type="Pfam" id="PF00563">
    <property type="entry name" value="EAL"/>
    <property type="match status" value="1"/>
</dbReference>
<dbReference type="RefSeq" id="WP_300362861.1">
    <property type="nucleotide sequence ID" value="NZ_JAQPZS010000021.1"/>
</dbReference>
<dbReference type="Pfam" id="PF00990">
    <property type="entry name" value="GGDEF"/>
    <property type="match status" value="1"/>
</dbReference>